<sequence length="260" mass="30510">PFEKWGIDAIGPLPRTSSGKEYIIVAVDYMTRWAEAASTKRTTAQTSSNVLNDLLIRLNIRHIYSTPYYPQCNGLVEKTNGILCKIISKQVKKHPKEWDQHLTAALWAYRTSYKASLGFTPFHLVYGQEALLQIEVEIPRLRVLLKESAKSEEEVIQKRLIDLQHLSMKRELAVEHYINQAEKRREEFNKQLKDKGLTEGTLVLRYNNRFDNRHDTKFQPRWEGPFLIKTKFKNGSYQLMDMSGKLHKTKVNGWRLKKYW</sequence>
<comment type="caution">
    <text evidence="2">The sequence shown here is derived from an EMBL/GenBank/DDBJ whole genome shotgun (WGS) entry which is preliminary data.</text>
</comment>
<dbReference type="GO" id="GO:0003676">
    <property type="term" value="F:nucleic acid binding"/>
    <property type="evidence" value="ECO:0007669"/>
    <property type="project" value="InterPro"/>
</dbReference>
<evidence type="ECO:0000259" key="1">
    <source>
        <dbReference type="PROSITE" id="PS50994"/>
    </source>
</evidence>
<dbReference type="OMA" id="YEDWHEM"/>
<dbReference type="InterPro" id="IPR001584">
    <property type="entry name" value="Integrase_cat-core"/>
</dbReference>
<feature type="non-terminal residue" evidence="2">
    <location>
        <position position="260"/>
    </location>
</feature>
<dbReference type="Proteomes" id="UP000825935">
    <property type="component" value="Chromosome 18"/>
</dbReference>
<dbReference type="PANTHER" id="PTHR48475">
    <property type="entry name" value="RIBONUCLEASE H"/>
    <property type="match status" value="1"/>
</dbReference>
<keyword evidence="3" id="KW-1185">Reference proteome</keyword>
<gene>
    <name evidence="2" type="ORF">KP509_18G021100</name>
</gene>
<dbReference type="InterPro" id="IPR012337">
    <property type="entry name" value="RNaseH-like_sf"/>
</dbReference>
<dbReference type="PROSITE" id="PS50994">
    <property type="entry name" value="INTEGRASE"/>
    <property type="match status" value="1"/>
</dbReference>
<accession>A0A8T2SQ71</accession>
<name>A0A8T2SQ71_CERRI</name>
<dbReference type="SUPFAM" id="SSF53098">
    <property type="entry name" value="Ribonuclease H-like"/>
    <property type="match status" value="1"/>
</dbReference>
<dbReference type="InterPro" id="IPR036397">
    <property type="entry name" value="RNaseH_sf"/>
</dbReference>
<protein>
    <recommendedName>
        <fullName evidence="1">Integrase catalytic domain-containing protein</fullName>
    </recommendedName>
</protein>
<dbReference type="GO" id="GO:0015074">
    <property type="term" value="P:DNA integration"/>
    <property type="evidence" value="ECO:0007669"/>
    <property type="project" value="InterPro"/>
</dbReference>
<proteinExistence type="predicted"/>
<dbReference type="Gene3D" id="3.30.420.10">
    <property type="entry name" value="Ribonuclease H-like superfamily/Ribonuclease H"/>
    <property type="match status" value="1"/>
</dbReference>
<evidence type="ECO:0000313" key="3">
    <source>
        <dbReference type="Proteomes" id="UP000825935"/>
    </source>
</evidence>
<dbReference type="EMBL" id="CM035423">
    <property type="protein sequence ID" value="KAH7365327.1"/>
    <property type="molecule type" value="Genomic_DNA"/>
</dbReference>
<organism evidence="2 3">
    <name type="scientific">Ceratopteris richardii</name>
    <name type="common">Triangle waterfern</name>
    <dbReference type="NCBI Taxonomy" id="49495"/>
    <lineage>
        <taxon>Eukaryota</taxon>
        <taxon>Viridiplantae</taxon>
        <taxon>Streptophyta</taxon>
        <taxon>Embryophyta</taxon>
        <taxon>Tracheophyta</taxon>
        <taxon>Polypodiopsida</taxon>
        <taxon>Polypodiidae</taxon>
        <taxon>Polypodiales</taxon>
        <taxon>Pteridineae</taxon>
        <taxon>Pteridaceae</taxon>
        <taxon>Parkerioideae</taxon>
        <taxon>Ceratopteris</taxon>
    </lineage>
</organism>
<dbReference type="OrthoDB" id="1934939at2759"/>
<feature type="non-terminal residue" evidence="2">
    <location>
        <position position="1"/>
    </location>
</feature>
<reference evidence="2" key="1">
    <citation type="submission" date="2021-08" db="EMBL/GenBank/DDBJ databases">
        <title>WGS assembly of Ceratopteris richardii.</title>
        <authorList>
            <person name="Marchant D.B."/>
            <person name="Chen G."/>
            <person name="Jenkins J."/>
            <person name="Shu S."/>
            <person name="Leebens-Mack J."/>
            <person name="Grimwood J."/>
            <person name="Schmutz J."/>
            <person name="Soltis P."/>
            <person name="Soltis D."/>
            <person name="Chen Z.-H."/>
        </authorList>
    </citation>
    <scope>NUCLEOTIDE SEQUENCE</scope>
    <source>
        <strain evidence="2">Whitten #5841</strain>
        <tissue evidence="2">Leaf</tissue>
    </source>
</reference>
<dbReference type="AlphaFoldDB" id="A0A8T2SQ71"/>
<evidence type="ECO:0000313" key="2">
    <source>
        <dbReference type="EMBL" id="KAH7365327.1"/>
    </source>
</evidence>
<dbReference type="PANTHER" id="PTHR48475:SF1">
    <property type="entry name" value="RNASE H TYPE-1 DOMAIN-CONTAINING PROTEIN"/>
    <property type="match status" value="1"/>
</dbReference>
<feature type="domain" description="Integrase catalytic" evidence="1">
    <location>
        <begin position="1"/>
        <end position="129"/>
    </location>
</feature>